<dbReference type="InterPro" id="IPR033308">
    <property type="entry name" value="PGAP5/Cdc1/Ted1"/>
</dbReference>
<feature type="domain" description="Calcineurin-like phosphoesterase" evidence="6">
    <location>
        <begin position="58"/>
        <end position="251"/>
    </location>
</feature>
<dbReference type="GO" id="GO:0006506">
    <property type="term" value="P:GPI anchor biosynthetic process"/>
    <property type="evidence" value="ECO:0007669"/>
    <property type="project" value="InterPro"/>
</dbReference>
<evidence type="ECO:0000256" key="3">
    <source>
        <dbReference type="ARBA" id="ARBA00022989"/>
    </source>
</evidence>
<keyword evidence="7" id="KW-0131">Cell cycle</keyword>
<evidence type="ECO:0000256" key="2">
    <source>
        <dbReference type="ARBA" id="ARBA00022692"/>
    </source>
</evidence>
<evidence type="ECO:0000313" key="8">
    <source>
        <dbReference type="EnsemblMetazoa" id="AALFPA23_006105.P7884"/>
    </source>
</evidence>
<dbReference type="Gene3D" id="3.60.21.10">
    <property type="match status" value="1"/>
</dbReference>
<evidence type="ECO:0000256" key="4">
    <source>
        <dbReference type="ARBA" id="ARBA00023136"/>
    </source>
</evidence>
<dbReference type="FunFam" id="3.60.21.10:FF:000059">
    <property type="entry name" value="Metallophosphoesterase, isoform B"/>
    <property type="match status" value="1"/>
</dbReference>
<dbReference type="GO" id="GO:0004527">
    <property type="term" value="F:exonuclease activity"/>
    <property type="evidence" value="ECO:0007669"/>
    <property type="project" value="UniProtKB-KW"/>
</dbReference>
<evidence type="ECO:0000256" key="1">
    <source>
        <dbReference type="ARBA" id="ARBA00004141"/>
    </source>
</evidence>
<accession>A0A023EPZ0</accession>
<dbReference type="VEuPathDB" id="VectorBase:AALC636_016553"/>
<comment type="subcellular location">
    <subcellularLocation>
        <location evidence="1">Membrane</location>
        <topology evidence="1">Multi-pass membrane protein</topology>
    </subcellularLocation>
</comment>
<keyword evidence="9" id="KW-1185">Reference proteome</keyword>
<dbReference type="GO" id="GO:0005783">
    <property type="term" value="C:endoplasmic reticulum"/>
    <property type="evidence" value="ECO:0007669"/>
    <property type="project" value="TreeGrafter"/>
</dbReference>
<proteinExistence type="evidence at transcript level"/>
<feature type="transmembrane region" description="Helical" evidence="5">
    <location>
        <begin position="337"/>
        <end position="360"/>
    </location>
</feature>
<evidence type="ECO:0000313" key="9">
    <source>
        <dbReference type="Proteomes" id="UP000069940"/>
    </source>
</evidence>
<dbReference type="GeneID" id="109419028"/>
<dbReference type="OrthoDB" id="5977743at2759"/>
<evidence type="ECO:0000256" key="5">
    <source>
        <dbReference type="SAM" id="Phobius"/>
    </source>
</evidence>
<dbReference type="Proteomes" id="UP000069940">
    <property type="component" value="Unassembled WGS sequence"/>
</dbReference>
<dbReference type="OMA" id="DRYLAWY"/>
<dbReference type="GO" id="GO:0051301">
    <property type="term" value="P:cell division"/>
    <property type="evidence" value="ECO:0007669"/>
    <property type="project" value="UniProtKB-KW"/>
</dbReference>
<dbReference type="InterPro" id="IPR004843">
    <property type="entry name" value="Calcineurin-like_PHP"/>
</dbReference>
<reference evidence="8" key="3">
    <citation type="submission" date="2025-05" db="UniProtKB">
        <authorList>
            <consortium name="EnsemblMetazoa"/>
        </authorList>
    </citation>
    <scope>IDENTIFICATION</scope>
    <source>
        <strain evidence="8">Foshan</strain>
    </source>
</reference>
<dbReference type="AlphaFoldDB" id="A0A023EPZ0"/>
<reference evidence="9" key="2">
    <citation type="journal article" date="2015" name="Proc. Natl. Acad. Sci. U.S.A.">
        <title>Genome sequence of the Asian Tiger mosquito, Aedes albopictus, reveals insights into its biology, genetics, and evolution.</title>
        <authorList>
            <person name="Chen X.G."/>
            <person name="Jiang X."/>
            <person name="Gu J."/>
            <person name="Xu M."/>
            <person name="Wu Y."/>
            <person name="Deng Y."/>
            <person name="Zhang C."/>
            <person name="Bonizzoni M."/>
            <person name="Dermauw W."/>
            <person name="Vontas J."/>
            <person name="Armbruster P."/>
            <person name="Huang X."/>
            <person name="Yang Y."/>
            <person name="Zhang H."/>
            <person name="He W."/>
            <person name="Peng H."/>
            <person name="Liu Y."/>
            <person name="Wu K."/>
            <person name="Chen J."/>
            <person name="Lirakis M."/>
            <person name="Topalis P."/>
            <person name="Van Leeuwen T."/>
            <person name="Hall A.B."/>
            <person name="Jiang X."/>
            <person name="Thorpe C."/>
            <person name="Mueller R.L."/>
            <person name="Sun C."/>
            <person name="Waterhouse R.M."/>
            <person name="Yan G."/>
            <person name="Tu Z.J."/>
            <person name="Fang X."/>
            <person name="James A.A."/>
        </authorList>
    </citation>
    <scope>NUCLEOTIDE SEQUENCE [LARGE SCALE GENOMIC DNA]</scope>
    <source>
        <strain evidence="9">Foshan</strain>
    </source>
</reference>
<protein>
    <submittedName>
        <fullName evidence="7 8">Putative cell division control protein/ dna repair exonuclease</fullName>
    </submittedName>
</protein>
<keyword evidence="7" id="KW-0540">Nuclease</keyword>
<keyword evidence="3 5" id="KW-1133">Transmembrane helix</keyword>
<keyword evidence="7" id="KW-0269">Exonuclease</keyword>
<keyword evidence="7" id="KW-0378">Hydrolase</keyword>
<sequence length="381" mass="44454">MARISLSRMRKKFMRLHPIWRVYSILIVLLTLYNEVFIYVLQKFKWSNISCQEDHCLRMLLVGDPQILGKTYDSSYYSPLANFDSDRYLAWYYEKAVEHVRPDVICFLGDLMDEGTTANEQHFEEYYERFGQIFPTHPTAKIVYIPGDNDIGGDDGEELKPSKVRRFRQYFSEKPAWIINDNVTIYNINKITLERPLKDPRLDITDGDDGSDRYIRIFLSHLPFLSNPGSFTYEAIGKLKPNVIFSGHLHASRYVRIHRKHLRAATYKPLSGDKKTAYKVHTFDLSYHKDTEELLEIVIPTCSYRMGVPEIGYGFAVIDGTNLKYTVLWTTKRFHQLISYVIVVAIPLAFLLFTILFKILKAICVCKRNARTKLPLYNQIS</sequence>
<keyword evidence="7" id="KW-0132">Cell division</keyword>
<dbReference type="InterPro" id="IPR029052">
    <property type="entry name" value="Metallo-depent_PP-like"/>
</dbReference>
<keyword evidence="2 5" id="KW-0812">Transmembrane</keyword>
<dbReference type="GO" id="GO:0016020">
    <property type="term" value="C:membrane"/>
    <property type="evidence" value="ECO:0007669"/>
    <property type="project" value="UniProtKB-SubCell"/>
</dbReference>
<dbReference type="PANTHER" id="PTHR13315:SF4">
    <property type="entry name" value="METALLOPHOSPHOESTERASE, ISOFORM E"/>
    <property type="match status" value="1"/>
</dbReference>
<name>A0A023EPZ0_AEDAL</name>
<dbReference type="VEuPathDB" id="VectorBase:AALFPA_067590"/>
<keyword evidence="4 5" id="KW-0472">Membrane</keyword>
<dbReference type="KEGG" id="aalb:109419028"/>
<dbReference type="EMBL" id="GAPW01001986">
    <property type="protein sequence ID" value="JAC11612.1"/>
    <property type="molecule type" value="mRNA"/>
</dbReference>
<reference evidence="7" key="1">
    <citation type="journal article" date="2014" name="PLoS Negl. Trop. Dis.">
        <title>Identification and characterization of seminal fluid proteins in the Asian tiger mosquito, Aedes albopictus.</title>
        <authorList>
            <person name="Boes K.E."/>
            <person name="Ribeiro J.M."/>
            <person name="Wong A."/>
            <person name="Harrington L.C."/>
            <person name="Wolfner M.F."/>
            <person name="Sirot L.K."/>
        </authorList>
    </citation>
    <scope>NUCLEOTIDE SEQUENCE</scope>
    <source>
        <tissue evidence="7">Reproductive organs</tissue>
    </source>
</reference>
<dbReference type="SUPFAM" id="SSF56300">
    <property type="entry name" value="Metallo-dependent phosphatases"/>
    <property type="match status" value="1"/>
</dbReference>
<dbReference type="VEuPathDB" id="VectorBase:AALF022452"/>
<dbReference type="PANTHER" id="PTHR13315">
    <property type="entry name" value="METALLO PHOSPHOESTERASE RELATED"/>
    <property type="match status" value="1"/>
</dbReference>
<dbReference type="RefSeq" id="XP_062704043.1">
    <property type="nucleotide sequence ID" value="XM_062848059.1"/>
</dbReference>
<dbReference type="EnsemblMetazoa" id="AALFPA23_006105.R7884">
    <property type="protein sequence ID" value="AALFPA23_006105.P7884"/>
    <property type="gene ID" value="AALFPA23_006105"/>
</dbReference>
<organism evidence="7">
    <name type="scientific">Aedes albopictus</name>
    <name type="common">Asian tiger mosquito</name>
    <name type="synonym">Stegomyia albopicta</name>
    <dbReference type="NCBI Taxonomy" id="7160"/>
    <lineage>
        <taxon>Eukaryota</taxon>
        <taxon>Metazoa</taxon>
        <taxon>Ecdysozoa</taxon>
        <taxon>Arthropoda</taxon>
        <taxon>Hexapoda</taxon>
        <taxon>Insecta</taxon>
        <taxon>Pterygota</taxon>
        <taxon>Neoptera</taxon>
        <taxon>Endopterygota</taxon>
        <taxon>Diptera</taxon>
        <taxon>Nematocera</taxon>
        <taxon>Culicoidea</taxon>
        <taxon>Culicidae</taxon>
        <taxon>Culicinae</taxon>
        <taxon>Aedini</taxon>
        <taxon>Aedes</taxon>
        <taxon>Stegomyia</taxon>
    </lineage>
</organism>
<evidence type="ECO:0000313" key="7">
    <source>
        <dbReference type="EMBL" id="JAC11612.1"/>
    </source>
</evidence>
<dbReference type="Pfam" id="PF00149">
    <property type="entry name" value="Metallophos"/>
    <property type="match status" value="1"/>
</dbReference>
<feature type="transmembrane region" description="Helical" evidence="5">
    <location>
        <begin position="20"/>
        <end position="41"/>
    </location>
</feature>
<evidence type="ECO:0000259" key="6">
    <source>
        <dbReference type="Pfam" id="PF00149"/>
    </source>
</evidence>